<gene>
    <name evidence="2" type="ORF">GCM10025863_28530</name>
</gene>
<keyword evidence="1" id="KW-0472">Membrane</keyword>
<feature type="transmembrane region" description="Helical" evidence="1">
    <location>
        <begin position="128"/>
        <end position="149"/>
    </location>
</feature>
<evidence type="ECO:0000256" key="1">
    <source>
        <dbReference type="SAM" id="Phobius"/>
    </source>
</evidence>
<name>A0ABM8FXD4_9MICO</name>
<keyword evidence="1" id="KW-0812">Transmembrane</keyword>
<keyword evidence="1" id="KW-1133">Transmembrane helix</keyword>
<evidence type="ECO:0000313" key="3">
    <source>
        <dbReference type="Proteomes" id="UP001321543"/>
    </source>
</evidence>
<reference evidence="3" key="1">
    <citation type="journal article" date="2019" name="Int. J. Syst. Evol. Microbiol.">
        <title>The Global Catalogue of Microorganisms (GCM) 10K type strain sequencing project: providing services to taxonomists for standard genome sequencing and annotation.</title>
        <authorList>
            <consortium name="The Broad Institute Genomics Platform"/>
            <consortium name="The Broad Institute Genome Sequencing Center for Infectious Disease"/>
            <person name="Wu L."/>
            <person name="Ma J."/>
        </authorList>
    </citation>
    <scope>NUCLEOTIDE SEQUENCE [LARGE SCALE GENOMIC DNA]</scope>
    <source>
        <strain evidence="3">NBRC 106310</strain>
    </source>
</reference>
<evidence type="ECO:0000313" key="2">
    <source>
        <dbReference type="EMBL" id="BDZ40239.1"/>
    </source>
</evidence>
<feature type="transmembrane region" description="Helical" evidence="1">
    <location>
        <begin position="28"/>
        <end position="50"/>
    </location>
</feature>
<organism evidence="2 3">
    <name type="scientific">Microbacterium suwonense</name>
    <dbReference type="NCBI Taxonomy" id="683047"/>
    <lineage>
        <taxon>Bacteria</taxon>
        <taxon>Bacillati</taxon>
        <taxon>Actinomycetota</taxon>
        <taxon>Actinomycetes</taxon>
        <taxon>Micrococcales</taxon>
        <taxon>Microbacteriaceae</taxon>
        <taxon>Microbacterium</taxon>
    </lineage>
</organism>
<feature type="transmembrane region" description="Helical" evidence="1">
    <location>
        <begin position="62"/>
        <end position="83"/>
    </location>
</feature>
<dbReference type="EMBL" id="AP027728">
    <property type="protein sequence ID" value="BDZ40239.1"/>
    <property type="molecule type" value="Genomic_DNA"/>
</dbReference>
<proteinExistence type="predicted"/>
<sequence>MERALHSWGTVTFWTMGVEHTRELRRRFLNLGIGEIVAAVIFCFAMAWAISPIIASDSDRLAVWAALIPLVAILVQAGIYWLAARAWIGRGSMPQTMRTVYRCFRLVDAVLLAASLVAVVAMRPSAAALVLALAVWLFGVAEYVNYYVVRLAYPFSRWLVEVGHRRTPRLVKDMRDRSSA</sequence>
<protein>
    <submittedName>
        <fullName evidence="2">Uncharacterized protein</fullName>
    </submittedName>
</protein>
<accession>A0ABM8FXD4</accession>
<feature type="transmembrane region" description="Helical" evidence="1">
    <location>
        <begin position="103"/>
        <end position="122"/>
    </location>
</feature>
<dbReference type="Proteomes" id="UP001321543">
    <property type="component" value="Chromosome"/>
</dbReference>
<keyword evidence="3" id="KW-1185">Reference proteome</keyword>